<feature type="compositionally biased region" description="Low complexity" evidence="1">
    <location>
        <begin position="94"/>
        <end position="106"/>
    </location>
</feature>
<gene>
    <name evidence="2" type="ORF">LPTSP1_32940</name>
</gene>
<organism evidence="2 3">
    <name type="scientific">Leptospira johnsonii</name>
    <dbReference type="NCBI Taxonomy" id="1917820"/>
    <lineage>
        <taxon>Bacteria</taxon>
        <taxon>Pseudomonadati</taxon>
        <taxon>Spirochaetota</taxon>
        <taxon>Spirochaetia</taxon>
        <taxon>Leptospirales</taxon>
        <taxon>Leptospiraceae</taxon>
        <taxon>Leptospira</taxon>
    </lineage>
</organism>
<dbReference type="AlphaFoldDB" id="A0A2P2D6S4"/>
<dbReference type="EMBL" id="BFAY01000011">
    <property type="protein sequence ID" value="GBF40278.1"/>
    <property type="molecule type" value="Genomic_DNA"/>
</dbReference>
<name>A0A2P2D6S4_9LEPT</name>
<accession>A0A2P2D6S4</accession>
<protein>
    <recommendedName>
        <fullName evidence="4">Lipoprotein</fullName>
    </recommendedName>
</protein>
<reference evidence="2 3" key="1">
    <citation type="submission" date="2018-02" db="EMBL/GenBank/DDBJ databases">
        <title>Novel Leptospira species isolated from soil and water in Japan.</title>
        <authorList>
            <person name="Nakao R."/>
            <person name="Masuzawa T."/>
        </authorList>
    </citation>
    <scope>NUCLEOTIDE SEQUENCE [LARGE SCALE GENOMIC DNA]</scope>
    <source>
        <strain evidence="2 3">E8</strain>
    </source>
</reference>
<evidence type="ECO:0000256" key="1">
    <source>
        <dbReference type="SAM" id="MobiDB-lite"/>
    </source>
</evidence>
<sequence length="274" mass="28514">MSNWSSFRSQDFILDHDFPKIDIRIMAFSKPFISKLFPAFVGLIASVAVLVSCNTGDTNKVDLTVTGTDGSTFPIQGEIDKDKTSNCGTAAPYSSSSSGTTTGTTTGTGSTTNLFTINSRMYFTTGAFVTLKFVYDATQNQGTVDAQQGFSFSGLPALGISPVVANYGKIFWGGSGVPVDTGTSSTQALSYLTVTLDLVGNKVTTGSAGLALTQCYTTDFINCTSATSSSMCYTQDGLKCYNTNTASGPTVSIKGDINCTSNAIPSGSSSTTGQ</sequence>
<keyword evidence="3" id="KW-1185">Reference proteome</keyword>
<evidence type="ECO:0008006" key="4">
    <source>
        <dbReference type="Google" id="ProtNLM"/>
    </source>
</evidence>
<dbReference type="Proteomes" id="UP000245076">
    <property type="component" value="Unassembled WGS sequence"/>
</dbReference>
<proteinExistence type="predicted"/>
<feature type="region of interest" description="Disordered" evidence="1">
    <location>
        <begin position="83"/>
        <end position="106"/>
    </location>
</feature>
<comment type="caution">
    <text evidence="2">The sequence shown here is derived from an EMBL/GenBank/DDBJ whole genome shotgun (WGS) entry which is preliminary data.</text>
</comment>
<dbReference type="NCBIfam" id="NF047807">
    <property type="entry name" value="LIC10920_lipo"/>
    <property type="match status" value="1"/>
</dbReference>
<evidence type="ECO:0000313" key="3">
    <source>
        <dbReference type="Proteomes" id="UP000245076"/>
    </source>
</evidence>
<evidence type="ECO:0000313" key="2">
    <source>
        <dbReference type="EMBL" id="GBF40278.1"/>
    </source>
</evidence>